<gene>
    <name evidence="1" type="ORF">HMF3257_12995</name>
</gene>
<dbReference type="Proteomes" id="UP000249016">
    <property type="component" value="Unassembled WGS sequence"/>
</dbReference>
<name>A0A327NQG1_9BACT</name>
<dbReference type="InterPro" id="IPR009351">
    <property type="entry name" value="AlkZ-like"/>
</dbReference>
<protein>
    <recommendedName>
        <fullName evidence="3">Winged helix DNA-binding domain-containing protein</fullName>
    </recommendedName>
</protein>
<sequence length="70" mass="7928">MEFSQIVSAGNGIFSPVIVVDGRVVGTWKRTIRKEAVSIETRLFFTLSEEQHQAVSLAGERYRSFLQPQE</sequence>
<proteinExistence type="predicted"/>
<evidence type="ECO:0000313" key="2">
    <source>
        <dbReference type="Proteomes" id="UP000249016"/>
    </source>
</evidence>
<organism evidence="1 2">
    <name type="scientific">Spirosoma telluris</name>
    <dbReference type="NCBI Taxonomy" id="2183553"/>
    <lineage>
        <taxon>Bacteria</taxon>
        <taxon>Pseudomonadati</taxon>
        <taxon>Bacteroidota</taxon>
        <taxon>Cytophagia</taxon>
        <taxon>Cytophagales</taxon>
        <taxon>Cytophagaceae</taxon>
        <taxon>Spirosoma</taxon>
    </lineage>
</organism>
<dbReference type="EMBL" id="QLII01000001">
    <property type="protein sequence ID" value="RAI74918.1"/>
    <property type="molecule type" value="Genomic_DNA"/>
</dbReference>
<reference evidence="1 2" key="1">
    <citation type="submission" date="2018-06" db="EMBL/GenBank/DDBJ databases">
        <title>Spirosoma sp. HMF3257 Genome sequencing and assembly.</title>
        <authorList>
            <person name="Kang H."/>
            <person name="Cha I."/>
            <person name="Kim H."/>
            <person name="Kang J."/>
            <person name="Joh K."/>
        </authorList>
    </citation>
    <scope>NUCLEOTIDE SEQUENCE [LARGE SCALE GENOMIC DNA]</scope>
    <source>
        <strain evidence="1 2">HMF3257</strain>
    </source>
</reference>
<accession>A0A327NQG1</accession>
<keyword evidence="2" id="KW-1185">Reference proteome</keyword>
<evidence type="ECO:0008006" key="3">
    <source>
        <dbReference type="Google" id="ProtNLM"/>
    </source>
</evidence>
<dbReference type="Pfam" id="PF06224">
    <property type="entry name" value="AlkZ-like"/>
    <property type="match status" value="1"/>
</dbReference>
<dbReference type="AlphaFoldDB" id="A0A327NQG1"/>
<dbReference type="OrthoDB" id="9148135at2"/>
<evidence type="ECO:0000313" key="1">
    <source>
        <dbReference type="EMBL" id="RAI74918.1"/>
    </source>
</evidence>
<comment type="caution">
    <text evidence="1">The sequence shown here is derived from an EMBL/GenBank/DDBJ whole genome shotgun (WGS) entry which is preliminary data.</text>
</comment>